<dbReference type="RefSeq" id="WP_290247258.1">
    <property type="nucleotide sequence ID" value="NZ_JAUFQT010000001.1"/>
</dbReference>
<proteinExistence type="predicted"/>
<comment type="caution">
    <text evidence="1">The sequence shown here is derived from an EMBL/GenBank/DDBJ whole genome shotgun (WGS) entry which is preliminary data.</text>
</comment>
<organism evidence="1 2">
    <name type="scientific">Echinicola jeungdonensis</name>
    <dbReference type="NCBI Taxonomy" id="709343"/>
    <lineage>
        <taxon>Bacteria</taxon>
        <taxon>Pseudomonadati</taxon>
        <taxon>Bacteroidota</taxon>
        <taxon>Cytophagia</taxon>
        <taxon>Cytophagales</taxon>
        <taxon>Cyclobacteriaceae</taxon>
        <taxon>Echinicola</taxon>
    </lineage>
</organism>
<dbReference type="Proteomes" id="UP001589654">
    <property type="component" value="Unassembled WGS sequence"/>
</dbReference>
<dbReference type="EMBL" id="JBHMEW010000054">
    <property type="protein sequence ID" value="MFB9211795.1"/>
    <property type="molecule type" value="Genomic_DNA"/>
</dbReference>
<gene>
    <name evidence="1" type="ORF">ACFFUR_08255</name>
</gene>
<evidence type="ECO:0000313" key="1">
    <source>
        <dbReference type="EMBL" id="MFB9211795.1"/>
    </source>
</evidence>
<sequence>MKKYCYILILLLPILACKRINPEKPKFDGEISPLPKATSKVNVPLTIPLSYIEKNLNQKLSEKLYSEKGLDMGNGLHTDLDVLRKGEISLKSLNNNHLQLELPLQLKGKLNIEKEIFGQVISSSLPFDESLAPRVSFEPEIGRNWDVNIKNIQIESWGRSLKYNLLGYEIDFDPILRKHVQKMLNSQLTGDNLTRISFRNMIQETWQVYGKPVKLEQNGFDVFVYSVPKKIKVKESLTANHELKMAIGIEGEVFTQVGSKPEMKVPPLPDLYYNGEDRNYLDVTLPIAIPYQSLNKYLNKEMAGKTFQINSKTQLTPRGFTTQQFGDRALVEVEFTAKRNGKKDLQGKVFLVARPTYDPNREAVVFEDIDFDLQTKNILAKSASWMHQGKVLEEIRKYAEYPIGDYIREARLELQKQGYIETDFATFRVKRPELDVEGIYTTKEDIRIYLRSTGQMGVELK</sequence>
<keyword evidence="2" id="KW-1185">Reference proteome</keyword>
<dbReference type="InterPro" id="IPR025515">
    <property type="entry name" value="DUF4403"/>
</dbReference>
<evidence type="ECO:0000313" key="2">
    <source>
        <dbReference type="Proteomes" id="UP001589654"/>
    </source>
</evidence>
<name>A0ABV5J6F6_9BACT</name>
<protein>
    <submittedName>
        <fullName evidence="1">DUF4403 family protein</fullName>
    </submittedName>
</protein>
<accession>A0ABV5J6F6</accession>
<dbReference type="Pfam" id="PF14356">
    <property type="entry name" value="DUF4403"/>
    <property type="match status" value="1"/>
</dbReference>
<reference evidence="1 2" key="1">
    <citation type="submission" date="2024-09" db="EMBL/GenBank/DDBJ databases">
        <authorList>
            <person name="Sun Q."/>
            <person name="Mori K."/>
        </authorList>
    </citation>
    <scope>NUCLEOTIDE SEQUENCE [LARGE SCALE GENOMIC DNA]</scope>
    <source>
        <strain evidence="1 2">CECT 7682</strain>
    </source>
</reference>